<protein>
    <submittedName>
        <fullName evidence="2">Uncharacterized protein</fullName>
    </submittedName>
</protein>
<feature type="region of interest" description="Disordered" evidence="1">
    <location>
        <begin position="61"/>
        <end position="81"/>
    </location>
</feature>
<dbReference type="EMBL" id="BSYO01000010">
    <property type="protein sequence ID" value="GMH10313.1"/>
    <property type="molecule type" value="Genomic_DNA"/>
</dbReference>
<sequence length="81" mass="9638">MKEKQLQKQAKILQEELETLWMIKQGFEVPESRERASICWEATPQPEKEKRVLTCRVTGHNQTCENDSKRKDGEISERKHR</sequence>
<evidence type="ECO:0000256" key="1">
    <source>
        <dbReference type="SAM" id="MobiDB-lite"/>
    </source>
</evidence>
<comment type="caution">
    <text evidence="2">The sequence shown here is derived from an EMBL/GenBank/DDBJ whole genome shotgun (WGS) entry which is preliminary data.</text>
</comment>
<keyword evidence="3" id="KW-1185">Reference proteome</keyword>
<feature type="compositionally biased region" description="Basic and acidic residues" evidence="1">
    <location>
        <begin position="66"/>
        <end position="81"/>
    </location>
</feature>
<organism evidence="2 3">
    <name type="scientific">Nepenthes gracilis</name>
    <name type="common">Slender pitcher plant</name>
    <dbReference type="NCBI Taxonomy" id="150966"/>
    <lineage>
        <taxon>Eukaryota</taxon>
        <taxon>Viridiplantae</taxon>
        <taxon>Streptophyta</taxon>
        <taxon>Embryophyta</taxon>
        <taxon>Tracheophyta</taxon>
        <taxon>Spermatophyta</taxon>
        <taxon>Magnoliopsida</taxon>
        <taxon>eudicotyledons</taxon>
        <taxon>Gunneridae</taxon>
        <taxon>Pentapetalae</taxon>
        <taxon>Caryophyllales</taxon>
        <taxon>Nepenthaceae</taxon>
        <taxon>Nepenthes</taxon>
    </lineage>
</organism>
<gene>
    <name evidence="2" type="ORF">Nepgr_012154</name>
</gene>
<accession>A0AAD3SFK6</accession>
<name>A0AAD3SFK6_NEPGR</name>
<proteinExistence type="predicted"/>
<evidence type="ECO:0000313" key="3">
    <source>
        <dbReference type="Proteomes" id="UP001279734"/>
    </source>
</evidence>
<dbReference type="AlphaFoldDB" id="A0AAD3SFK6"/>
<dbReference type="Proteomes" id="UP001279734">
    <property type="component" value="Unassembled WGS sequence"/>
</dbReference>
<evidence type="ECO:0000313" key="2">
    <source>
        <dbReference type="EMBL" id="GMH10313.1"/>
    </source>
</evidence>
<reference evidence="2" key="1">
    <citation type="submission" date="2023-05" db="EMBL/GenBank/DDBJ databases">
        <title>Nepenthes gracilis genome sequencing.</title>
        <authorList>
            <person name="Fukushima K."/>
        </authorList>
    </citation>
    <scope>NUCLEOTIDE SEQUENCE</scope>
    <source>
        <strain evidence="2">SING2019-196</strain>
    </source>
</reference>